<proteinExistence type="predicted"/>
<dbReference type="Proteomes" id="UP000177006">
    <property type="component" value="Unassembled WGS sequence"/>
</dbReference>
<organism evidence="2 3">
    <name type="scientific">Candidatus Beckwithbacteria bacterium RBG_13_42_9</name>
    <dbReference type="NCBI Taxonomy" id="1797457"/>
    <lineage>
        <taxon>Bacteria</taxon>
        <taxon>Candidatus Beckwithiibacteriota</taxon>
    </lineage>
</organism>
<dbReference type="Gene3D" id="3.40.1440.10">
    <property type="entry name" value="GIY-YIG endonuclease"/>
    <property type="match status" value="1"/>
</dbReference>
<dbReference type="InterPro" id="IPR000305">
    <property type="entry name" value="GIY-YIG_endonuc"/>
</dbReference>
<dbReference type="AlphaFoldDB" id="A0A1F5E6A2"/>
<evidence type="ECO:0000259" key="1">
    <source>
        <dbReference type="PROSITE" id="PS50164"/>
    </source>
</evidence>
<evidence type="ECO:0000313" key="3">
    <source>
        <dbReference type="Proteomes" id="UP000177006"/>
    </source>
</evidence>
<comment type="caution">
    <text evidence="2">The sequence shown here is derived from an EMBL/GenBank/DDBJ whole genome shotgun (WGS) entry which is preliminary data.</text>
</comment>
<name>A0A1F5E6A2_9BACT</name>
<dbReference type="PROSITE" id="PS50164">
    <property type="entry name" value="GIY_YIG"/>
    <property type="match status" value="1"/>
</dbReference>
<dbReference type="CDD" id="cd10449">
    <property type="entry name" value="GIY-YIG_SLX1_like"/>
    <property type="match status" value="1"/>
</dbReference>
<gene>
    <name evidence="2" type="ORF">A2160_04180</name>
</gene>
<dbReference type="EMBL" id="MEZK01000014">
    <property type="protein sequence ID" value="OGD62937.1"/>
    <property type="molecule type" value="Genomic_DNA"/>
</dbReference>
<sequence length="89" mass="10614">MYYVYVLKSLKYKSLKIYIGFTNNLEVRLLQHNQKNTLSTRYGIPWKLVYYEAFLSKRDAIIREKRLKTGSSAIGFLKLRIKKSLVDYN</sequence>
<dbReference type="Pfam" id="PF01541">
    <property type="entry name" value="GIY-YIG"/>
    <property type="match status" value="1"/>
</dbReference>
<evidence type="ECO:0000313" key="2">
    <source>
        <dbReference type="EMBL" id="OGD62937.1"/>
    </source>
</evidence>
<reference evidence="2 3" key="1">
    <citation type="journal article" date="2016" name="Nat. Commun.">
        <title>Thousands of microbial genomes shed light on interconnected biogeochemical processes in an aquifer system.</title>
        <authorList>
            <person name="Anantharaman K."/>
            <person name="Brown C.T."/>
            <person name="Hug L.A."/>
            <person name="Sharon I."/>
            <person name="Castelle C.J."/>
            <person name="Probst A.J."/>
            <person name="Thomas B.C."/>
            <person name="Singh A."/>
            <person name="Wilkins M.J."/>
            <person name="Karaoz U."/>
            <person name="Brodie E.L."/>
            <person name="Williams K.H."/>
            <person name="Hubbard S.S."/>
            <person name="Banfield J.F."/>
        </authorList>
    </citation>
    <scope>NUCLEOTIDE SEQUENCE [LARGE SCALE GENOMIC DNA]</scope>
</reference>
<dbReference type="SUPFAM" id="SSF82771">
    <property type="entry name" value="GIY-YIG endonuclease"/>
    <property type="match status" value="1"/>
</dbReference>
<protein>
    <recommendedName>
        <fullName evidence="1">GIY-YIG domain-containing protein</fullName>
    </recommendedName>
</protein>
<dbReference type="InterPro" id="IPR035901">
    <property type="entry name" value="GIY-YIG_endonuc_sf"/>
</dbReference>
<accession>A0A1F5E6A2</accession>
<feature type="domain" description="GIY-YIG" evidence="1">
    <location>
        <begin position="1"/>
        <end position="78"/>
    </location>
</feature>